<keyword evidence="9" id="KW-1185">Reference proteome</keyword>
<comment type="function">
    <text evidence="8">Gustatory receptor which mediates acceptance or avoidance behavior, depending on its substrates.</text>
</comment>
<dbReference type="PANTHER" id="PTHR21143">
    <property type="entry name" value="INVERTEBRATE GUSTATORY RECEPTOR"/>
    <property type="match status" value="1"/>
</dbReference>
<evidence type="ECO:0000256" key="5">
    <source>
        <dbReference type="ARBA" id="ARBA00023136"/>
    </source>
</evidence>
<dbReference type="RefSeq" id="XP_017774646.1">
    <property type="nucleotide sequence ID" value="XM_017919157.1"/>
</dbReference>
<comment type="similarity">
    <text evidence="8">Belongs to the insect chemoreceptor superfamily. Gustatory receptor (GR) family.</text>
</comment>
<evidence type="ECO:0000256" key="4">
    <source>
        <dbReference type="ARBA" id="ARBA00022989"/>
    </source>
</evidence>
<dbReference type="Pfam" id="PF08395">
    <property type="entry name" value="7tm_7"/>
    <property type="match status" value="1"/>
</dbReference>
<proteinExistence type="inferred from homology"/>
<evidence type="ECO:0000256" key="3">
    <source>
        <dbReference type="ARBA" id="ARBA00022692"/>
    </source>
</evidence>
<feature type="transmembrane region" description="Helical" evidence="8">
    <location>
        <begin position="47"/>
        <end position="67"/>
    </location>
</feature>
<evidence type="ECO:0000256" key="7">
    <source>
        <dbReference type="ARBA" id="ARBA00023224"/>
    </source>
</evidence>
<reference evidence="10" key="1">
    <citation type="submission" date="2025-08" db="UniProtKB">
        <authorList>
            <consortium name="RefSeq"/>
        </authorList>
    </citation>
    <scope>IDENTIFICATION</scope>
    <source>
        <tissue evidence="10">Whole Larva</tissue>
    </source>
</reference>
<feature type="transmembrane region" description="Helical" evidence="8">
    <location>
        <begin position="87"/>
        <end position="106"/>
    </location>
</feature>
<sequence>MNISALQFQPLEEMEEATMPILLVANFLGMARFYSISKGKIINSFFYYFRLAIILAVYIIVLVLREILKTPLTSSGSIPTIVEVMDFYGRIPVTLMTMAILNISNWRLLEFYKGISNVNSQFVKMGFKLRYNNYRSQVRIMLFLVLVKLVLQQLAFAFGRFDYSTLVHYAVDNINFVLLHLTNMIWASTVLLLKENFAFLNDVLRTLMYRQCWVIDDYVKIERPPIVNLLKRCAKLYDRLITLSKTLNSVFAWILIMNIPMIFVEIIYNTFSICQMAQGLKSLNAQTIIFDLLYLISFLEITIPCIYVKEEADKFVGRLNKVDLNLENSIELDNLMSNLTLQIYHQKIGLSAHGIFPMDGTLVYSFFGAITTYLVILLQFDH</sequence>
<dbReference type="GeneID" id="108561290"/>
<name>A0ABM1MJ96_NICVS</name>
<dbReference type="PANTHER" id="PTHR21143:SF133">
    <property type="entry name" value="GUSTATORY AND PHEROMONE RECEPTOR 32A-RELATED"/>
    <property type="match status" value="1"/>
</dbReference>
<keyword evidence="4 8" id="KW-1133">Transmembrane helix</keyword>
<organism evidence="9 10">
    <name type="scientific">Nicrophorus vespilloides</name>
    <name type="common">Boreal carrion beetle</name>
    <dbReference type="NCBI Taxonomy" id="110193"/>
    <lineage>
        <taxon>Eukaryota</taxon>
        <taxon>Metazoa</taxon>
        <taxon>Ecdysozoa</taxon>
        <taxon>Arthropoda</taxon>
        <taxon>Hexapoda</taxon>
        <taxon>Insecta</taxon>
        <taxon>Pterygota</taxon>
        <taxon>Neoptera</taxon>
        <taxon>Endopterygota</taxon>
        <taxon>Coleoptera</taxon>
        <taxon>Polyphaga</taxon>
        <taxon>Staphyliniformia</taxon>
        <taxon>Silphidae</taxon>
        <taxon>Nicrophorinae</taxon>
        <taxon>Nicrophorus</taxon>
    </lineage>
</organism>
<feature type="transmembrane region" description="Helical" evidence="8">
    <location>
        <begin position="140"/>
        <end position="161"/>
    </location>
</feature>
<evidence type="ECO:0000256" key="1">
    <source>
        <dbReference type="ARBA" id="ARBA00004651"/>
    </source>
</evidence>
<feature type="transmembrane region" description="Helical" evidence="8">
    <location>
        <begin position="288"/>
        <end position="308"/>
    </location>
</feature>
<keyword evidence="7 8" id="KW-0807">Transducer</keyword>
<protein>
    <recommendedName>
        <fullName evidence="8">Gustatory receptor</fullName>
    </recommendedName>
</protein>
<gene>
    <name evidence="10" type="primary">LOC108561290</name>
</gene>
<evidence type="ECO:0000313" key="10">
    <source>
        <dbReference type="RefSeq" id="XP_017774646.1"/>
    </source>
</evidence>
<dbReference type="Proteomes" id="UP000695000">
    <property type="component" value="Unplaced"/>
</dbReference>
<comment type="subcellular location">
    <subcellularLocation>
        <location evidence="1 8">Cell membrane</location>
        <topology evidence="1 8">Multi-pass membrane protein</topology>
    </subcellularLocation>
</comment>
<feature type="transmembrane region" description="Helical" evidence="8">
    <location>
        <begin position="173"/>
        <end position="193"/>
    </location>
</feature>
<keyword evidence="5 8" id="KW-0472">Membrane</keyword>
<dbReference type="InterPro" id="IPR013604">
    <property type="entry name" value="7TM_chemorcpt"/>
</dbReference>
<keyword evidence="3 8" id="KW-0812">Transmembrane</keyword>
<evidence type="ECO:0000256" key="2">
    <source>
        <dbReference type="ARBA" id="ARBA00022475"/>
    </source>
</evidence>
<evidence type="ECO:0000256" key="8">
    <source>
        <dbReference type="RuleBase" id="RU363108"/>
    </source>
</evidence>
<keyword evidence="2 8" id="KW-1003">Cell membrane</keyword>
<feature type="transmembrane region" description="Helical" evidence="8">
    <location>
        <begin position="250"/>
        <end position="268"/>
    </location>
</feature>
<evidence type="ECO:0000256" key="6">
    <source>
        <dbReference type="ARBA" id="ARBA00023170"/>
    </source>
</evidence>
<accession>A0ABM1MJ96</accession>
<keyword evidence="6 8" id="KW-0675">Receptor</keyword>
<feature type="transmembrane region" description="Helical" evidence="8">
    <location>
        <begin position="361"/>
        <end position="380"/>
    </location>
</feature>
<evidence type="ECO:0000313" key="9">
    <source>
        <dbReference type="Proteomes" id="UP000695000"/>
    </source>
</evidence>